<dbReference type="PROSITE" id="PS01071">
    <property type="entry name" value="GRPE"/>
    <property type="match status" value="1"/>
</dbReference>
<keyword evidence="5 10" id="KW-0346">Stress response</keyword>
<dbReference type="GO" id="GO:0051087">
    <property type="term" value="F:protein-folding chaperone binding"/>
    <property type="evidence" value="ECO:0007669"/>
    <property type="project" value="InterPro"/>
</dbReference>
<evidence type="ECO:0000256" key="8">
    <source>
        <dbReference type="ARBA" id="ARBA00072274"/>
    </source>
</evidence>
<dbReference type="GO" id="GO:0005737">
    <property type="term" value="C:cytoplasm"/>
    <property type="evidence" value="ECO:0007669"/>
    <property type="project" value="UniProtKB-SubCell"/>
</dbReference>
<evidence type="ECO:0000256" key="3">
    <source>
        <dbReference type="ARBA" id="ARBA00011738"/>
    </source>
</evidence>
<dbReference type="OrthoDB" id="9812586at2"/>
<evidence type="ECO:0000313" key="16">
    <source>
        <dbReference type="Proteomes" id="UP000007039"/>
    </source>
</evidence>
<dbReference type="NCBIfam" id="NF010738">
    <property type="entry name" value="PRK14140.1"/>
    <property type="match status" value="1"/>
</dbReference>
<dbReference type="SUPFAM" id="SSF51064">
    <property type="entry name" value="Head domain of nucleotide exchange factor GrpE"/>
    <property type="match status" value="1"/>
</dbReference>
<comment type="similarity">
    <text evidence="2 10 12">Belongs to the GrpE family.</text>
</comment>
<evidence type="ECO:0000256" key="6">
    <source>
        <dbReference type="ARBA" id="ARBA00023186"/>
    </source>
</evidence>
<dbReference type="KEGG" id="cni:Calni_0251"/>
<keyword evidence="4 10" id="KW-0963">Cytoplasm</keyword>
<dbReference type="GO" id="GO:0051082">
    <property type="term" value="F:unfolded protein binding"/>
    <property type="evidence" value="ECO:0007669"/>
    <property type="project" value="TreeGrafter"/>
</dbReference>
<dbReference type="Gene3D" id="3.90.20.20">
    <property type="match status" value="1"/>
</dbReference>
<dbReference type="PRINTS" id="PR00773">
    <property type="entry name" value="GRPEPROTEIN"/>
</dbReference>
<comment type="subunit">
    <text evidence="3 10">Homodimer.</text>
</comment>
<sequence>MNKERSEDLTDTEKISDESSQTENNNKDEVKSEEVIDPKDKEIEDLRKALSEANDNLLRVKADADNFRKRITKDFEEKLKYANQSLLMDFITFADNIDIALAHLQGAEEPSIDKIKEGFELILKQFKDILAKHGMKEICCEVGEQFDPNKHEALMLDSRDDMDNNTITMVLQKGYTLNDRVVRPTKVKVNKK</sequence>
<evidence type="ECO:0000256" key="13">
    <source>
        <dbReference type="SAM" id="Coils"/>
    </source>
</evidence>
<evidence type="ECO:0000256" key="14">
    <source>
        <dbReference type="SAM" id="MobiDB-lite"/>
    </source>
</evidence>
<name>E4TJK2_CALNY</name>
<feature type="coiled-coil region" evidence="13">
    <location>
        <begin position="43"/>
        <end position="70"/>
    </location>
</feature>
<comment type="subcellular location">
    <subcellularLocation>
        <location evidence="1 10">Cytoplasm</location>
    </subcellularLocation>
</comment>
<dbReference type="EMBL" id="CP002347">
    <property type="protein sequence ID" value="ADR18164.1"/>
    <property type="molecule type" value="Genomic_DNA"/>
</dbReference>
<organism evidence="15 16">
    <name type="scientific">Calditerrivibrio nitroreducens (strain DSM 19672 / NBRC 101217 / Yu37-1)</name>
    <dbReference type="NCBI Taxonomy" id="768670"/>
    <lineage>
        <taxon>Bacteria</taxon>
        <taxon>Pseudomonadati</taxon>
        <taxon>Deferribacterota</taxon>
        <taxon>Deferribacteres</taxon>
        <taxon>Deferribacterales</taxon>
        <taxon>Calditerrivibrionaceae</taxon>
    </lineage>
</organism>
<dbReference type="eggNOG" id="COG0576">
    <property type="taxonomic scope" value="Bacteria"/>
</dbReference>
<feature type="region of interest" description="Disordered" evidence="14">
    <location>
        <begin position="1"/>
        <end position="39"/>
    </location>
</feature>
<dbReference type="PANTHER" id="PTHR21237">
    <property type="entry name" value="GRPE PROTEIN"/>
    <property type="match status" value="1"/>
</dbReference>
<evidence type="ECO:0000256" key="12">
    <source>
        <dbReference type="RuleBase" id="RU004478"/>
    </source>
</evidence>
<evidence type="ECO:0000256" key="7">
    <source>
        <dbReference type="ARBA" id="ARBA00053401"/>
    </source>
</evidence>
<dbReference type="GO" id="GO:0000774">
    <property type="term" value="F:adenyl-nucleotide exchange factor activity"/>
    <property type="evidence" value="ECO:0007669"/>
    <property type="project" value="InterPro"/>
</dbReference>
<evidence type="ECO:0000256" key="5">
    <source>
        <dbReference type="ARBA" id="ARBA00023016"/>
    </source>
</evidence>
<evidence type="ECO:0000313" key="15">
    <source>
        <dbReference type="EMBL" id="ADR18164.1"/>
    </source>
</evidence>
<evidence type="ECO:0000256" key="9">
    <source>
        <dbReference type="ARBA" id="ARBA00076414"/>
    </source>
</evidence>
<dbReference type="HAMAP" id="MF_01151">
    <property type="entry name" value="GrpE"/>
    <property type="match status" value="1"/>
</dbReference>
<comment type="function">
    <text evidence="7 10 11">Participates actively in the response to hyperosmotic and heat shock by preventing the aggregation of stress-denatured proteins, in association with DnaK and GrpE. It is the nucleotide exchange factor for DnaK and may function as a thermosensor. Unfolded proteins bind initially to DnaJ; upon interaction with the DnaJ-bound protein, DnaK hydrolyzes its bound ATP, resulting in the formation of a stable complex. GrpE releases ADP from DnaK; ATP binding to DnaK triggers the release of the substrate protein, thus completing the reaction cycle. Several rounds of ATP-dependent interactions between DnaJ, DnaK and GrpE are required for fully efficient folding.</text>
</comment>
<dbReference type="InterPro" id="IPR009012">
    <property type="entry name" value="GrpE_head"/>
</dbReference>
<evidence type="ECO:0000256" key="1">
    <source>
        <dbReference type="ARBA" id="ARBA00004496"/>
    </source>
</evidence>
<dbReference type="HOGENOM" id="CLU_057217_6_2_0"/>
<accession>E4TJK2</accession>
<feature type="compositionally biased region" description="Basic and acidic residues" evidence="14">
    <location>
        <begin position="1"/>
        <end position="17"/>
    </location>
</feature>
<feature type="compositionally biased region" description="Basic and acidic residues" evidence="14">
    <location>
        <begin position="25"/>
        <end position="39"/>
    </location>
</feature>
<dbReference type="Proteomes" id="UP000007039">
    <property type="component" value="Chromosome"/>
</dbReference>
<dbReference type="RefSeq" id="WP_013450381.1">
    <property type="nucleotide sequence ID" value="NC_014758.1"/>
</dbReference>
<dbReference type="AlphaFoldDB" id="E4TJK2"/>
<reference evidence="15 16" key="2">
    <citation type="journal article" date="2011" name="Stand. Genomic Sci.">
        <title>Complete genome sequence of Calditerrivibrio nitroreducens type strain (Yu37-1).</title>
        <authorList>
            <person name="Pitluck S."/>
            <person name="Sikorski J."/>
            <person name="Zeytun A."/>
            <person name="Lapidus A."/>
            <person name="Nolan M."/>
            <person name="Lucas S."/>
            <person name="Hammon N."/>
            <person name="Deshpande S."/>
            <person name="Cheng J.F."/>
            <person name="Tapia R."/>
            <person name="Han C."/>
            <person name="Goodwin L."/>
            <person name="Liolios K."/>
            <person name="Pagani I."/>
            <person name="Ivanova N."/>
            <person name="Mavromatis K."/>
            <person name="Pati A."/>
            <person name="Chen A."/>
            <person name="Palaniappan K."/>
            <person name="Hauser L."/>
            <person name="Chang Y.J."/>
            <person name="Jeffries C.D."/>
            <person name="Detter J.C."/>
            <person name="Brambilla E."/>
            <person name="Djao O.D."/>
            <person name="Rohde M."/>
            <person name="Spring S."/>
            <person name="Goker M."/>
            <person name="Woyke T."/>
            <person name="Bristow J."/>
            <person name="Eisen J.A."/>
            <person name="Markowitz V."/>
            <person name="Hugenholtz P."/>
            <person name="Kyrpides N.C."/>
            <person name="Klenk H.P."/>
            <person name="Land M."/>
        </authorList>
    </citation>
    <scope>NUCLEOTIDE SEQUENCE [LARGE SCALE GENOMIC DNA]</scope>
    <source>
        <strain evidence="16">DSM 19672 / NBRC 101217 / Yu37-1</strain>
    </source>
</reference>
<keyword evidence="6 10" id="KW-0143">Chaperone</keyword>
<evidence type="ECO:0000256" key="11">
    <source>
        <dbReference type="RuleBase" id="RU000639"/>
    </source>
</evidence>
<dbReference type="Gene3D" id="2.30.22.10">
    <property type="entry name" value="Head domain of nucleotide exchange factor GrpE"/>
    <property type="match status" value="1"/>
</dbReference>
<keyword evidence="16" id="KW-1185">Reference proteome</keyword>
<dbReference type="GO" id="GO:0042803">
    <property type="term" value="F:protein homodimerization activity"/>
    <property type="evidence" value="ECO:0007669"/>
    <property type="project" value="InterPro"/>
</dbReference>
<dbReference type="GO" id="GO:0006457">
    <property type="term" value="P:protein folding"/>
    <property type="evidence" value="ECO:0007669"/>
    <property type="project" value="InterPro"/>
</dbReference>
<dbReference type="STRING" id="768670.Calni_0251"/>
<keyword evidence="13" id="KW-0175">Coiled coil</keyword>
<gene>
    <name evidence="10" type="primary">grpE</name>
    <name evidence="15" type="ordered locus">Calni_0251</name>
</gene>
<reference key="1">
    <citation type="submission" date="2010-11" db="EMBL/GenBank/DDBJ databases">
        <title>The complete genome of chromosome of Calditerrivibrio nitroreducens DSM 19672.</title>
        <authorList>
            <consortium name="US DOE Joint Genome Institute (JGI-PGF)"/>
            <person name="Lucas S."/>
            <person name="Copeland A."/>
            <person name="Lapidus A."/>
            <person name="Bruce D."/>
            <person name="Goodwin L."/>
            <person name="Pitluck S."/>
            <person name="Kyrpides N."/>
            <person name="Mavromatis K."/>
            <person name="Ivanova N."/>
            <person name="Mikhailova N."/>
            <person name="Zeytun A."/>
            <person name="Brettin T."/>
            <person name="Detter J.C."/>
            <person name="Tapia R."/>
            <person name="Han C."/>
            <person name="Land M."/>
            <person name="Hauser L."/>
            <person name="Markowitz V."/>
            <person name="Cheng J.-F."/>
            <person name="Hugenholtz P."/>
            <person name="Woyke T."/>
            <person name="Wu D."/>
            <person name="Spring S."/>
            <person name="Schroeder M."/>
            <person name="Brambilla E."/>
            <person name="Klenk H.-P."/>
            <person name="Eisen J.A."/>
        </authorList>
    </citation>
    <scope>NUCLEOTIDE SEQUENCE [LARGE SCALE GENOMIC DNA]</scope>
    <source>
        <strain>DSM 19672</strain>
    </source>
</reference>
<proteinExistence type="inferred from homology"/>
<dbReference type="FunFam" id="2.30.22.10:FF:000001">
    <property type="entry name" value="Protein GrpE"/>
    <property type="match status" value="1"/>
</dbReference>
<dbReference type="SUPFAM" id="SSF58014">
    <property type="entry name" value="Coiled-coil domain of nucleotide exchange factor GrpE"/>
    <property type="match status" value="1"/>
</dbReference>
<dbReference type="PANTHER" id="PTHR21237:SF23">
    <property type="entry name" value="GRPE PROTEIN HOMOLOG, MITOCHONDRIAL"/>
    <property type="match status" value="1"/>
</dbReference>
<evidence type="ECO:0000256" key="4">
    <source>
        <dbReference type="ARBA" id="ARBA00022490"/>
    </source>
</evidence>
<protein>
    <recommendedName>
        <fullName evidence="8 10">Protein GrpE</fullName>
    </recommendedName>
    <alternativeName>
        <fullName evidence="9 10">HSP-70 cofactor</fullName>
    </alternativeName>
</protein>
<evidence type="ECO:0000256" key="2">
    <source>
        <dbReference type="ARBA" id="ARBA00009054"/>
    </source>
</evidence>
<dbReference type="InterPro" id="IPR013805">
    <property type="entry name" value="GrpE_CC"/>
</dbReference>
<evidence type="ECO:0000256" key="10">
    <source>
        <dbReference type="HAMAP-Rule" id="MF_01151"/>
    </source>
</evidence>
<dbReference type="CDD" id="cd00446">
    <property type="entry name" value="GrpE"/>
    <property type="match status" value="1"/>
</dbReference>
<dbReference type="InterPro" id="IPR000740">
    <property type="entry name" value="GrpE"/>
</dbReference>
<dbReference type="Pfam" id="PF01025">
    <property type="entry name" value="GrpE"/>
    <property type="match status" value="1"/>
</dbReference>